<protein>
    <submittedName>
        <fullName evidence="2">Uncharacterized protein LOC131802118</fullName>
    </submittedName>
</protein>
<gene>
    <name evidence="2" type="primary">LOC131802118</name>
</gene>
<dbReference type="Proteomes" id="UP001652621">
    <property type="component" value="Unplaced"/>
</dbReference>
<evidence type="ECO:0000313" key="2">
    <source>
        <dbReference type="RefSeq" id="XP_058977486.1"/>
    </source>
</evidence>
<dbReference type="RefSeq" id="XP_058977486.1">
    <property type="nucleotide sequence ID" value="XM_059121503.1"/>
</dbReference>
<name>A0ABM3UVC0_MUSDO</name>
<accession>A0ABM3UVC0</accession>
<organism evidence="1 2">
    <name type="scientific">Musca domestica</name>
    <name type="common">House fly</name>
    <dbReference type="NCBI Taxonomy" id="7370"/>
    <lineage>
        <taxon>Eukaryota</taxon>
        <taxon>Metazoa</taxon>
        <taxon>Ecdysozoa</taxon>
        <taxon>Arthropoda</taxon>
        <taxon>Hexapoda</taxon>
        <taxon>Insecta</taxon>
        <taxon>Pterygota</taxon>
        <taxon>Neoptera</taxon>
        <taxon>Endopterygota</taxon>
        <taxon>Diptera</taxon>
        <taxon>Brachycera</taxon>
        <taxon>Muscomorpha</taxon>
        <taxon>Muscoidea</taxon>
        <taxon>Muscidae</taxon>
        <taxon>Musca</taxon>
    </lineage>
</organism>
<reference evidence="2" key="1">
    <citation type="submission" date="2025-08" db="UniProtKB">
        <authorList>
            <consortium name="RefSeq"/>
        </authorList>
    </citation>
    <scope>IDENTIFICATION</scope>
    <source>
        <strain evidence="2">Aabys</strain>
        <tissue evidence="2">Whole body</tissue>
    </source>
</reference>
<keyword evidence="1" id="KW-1185">Reference proteome</keyword>
<proteinExistence type="predicted"/>
<sequence>MEDSSIMKDQNYFHIALVIVATCEAQKCRPVCRPKISSPAVCAADNHQQMCFRMSQCQLDEENCRRRAAKRPTISNVDPIRCRNIKSPNGRGKCAPAHPRSPRSATPNCNRLKCRSPSKVLRCYRSKKNNCQLLTACQLQRVNCQRGRSNLLSWTDSRRCAGMKAGQKLQKCKALPKRG</sequence>
<dbReference type="GeneID" id="131802118"/>
<evidence type="ECO:0000313" key="1">
    <source>
        <dbReference type="Proteomes" id="UP001652621"/>
    </source>
</evidence>